<proteinExistence type="predicted"/>
<organism evidence="1 2">
    <name type="scientific">Helianthus annuus</name>
    <name type="common">Common sunflower</name>
    <dbReference type="NCBI Taxonomy" id="4232"/>
    <lineage>
        <taxon>Eukaryota</taxon>
        <taxon>Viridiplantae</taxon>
        <taxon>Streptophyta</taxon>
        <taxon>Embryophyta</taxon>
        <taxon>Tracheophyta</taxon>
        <taxon>Spermatophyta</taxon>
        <taxon>Magnoliopsida</taxon>
        <taxon>eudicotyledons</taxon>
        <taxon>Gunneridae</taxon>
        <taxon>Pentapetalae</taxon>
        <taxon>asterids</taxon>
        <taxon>campanulids</taxon>
        <taxon>Asterales</taxon>
        <taxon>Asteraceae</taxon>
        <taxon>Asteroideae</taxon>
        <taxon>Heliantheae alliance</taxon>
        <taxon>Heliantheae</taxon>
        <taxon>Helianthus</taxon>
    </lineage>
</organism>
<accession>A0A251V0N5</accession>
<dbReference type="AlphaFoldDB" id="A0A251V0N5"/>
<dbReference type="InParanoid" id="A0A251V0N5"/>
<gene>
    <name evidence="1" type="ORF">HannXRQ_Chr04g0112521</name>
</gene>
<dbReference type="EMBL" id="CM007893">
    <property type="protein sequence ID" value="OTG28552.1"/>
    <property type="molecule type" value="Genomic_DNA"/>
</dbReference>
<name>A0A251V0N5_HELAN</name>
<evidence type="ECO:0000313" key="1">
    <source>
        <dbReference type="EMBL" id="OTG28552.1"/>
    </source>
</evidence>
<keyword evidence="2" id="KW-1185">Reference proteome</keyword>
<evidence type="ECO:0000313" key="2">
    <source>
        <dbReference type="Proteomes" id="UP000215914"/>
    </source>
</evidence>
<dbReference type="Proteomes" id="UP000215914">
    <property type="component" value="Chromosome 4"/>
</dbReference>
<reference evidence="2" key="1">
    <citation type="journal article" date="2017" name="Nature">
        <title>The sunflower genome provides insights into oil metabolism, flowering and Asterid evolution.</title>
        <authorList>
            <person name="Badouin H."/>
            <person name="Gouzy J."/>
            <person name="Grassa C.J."/>
            <person name="Murat F."/>
            <person name="Staton S.E."/>
            <person name="Cottret L."/>
            <person name="Lelandais-Briere C."/>
            <person name="Owens G.L."/>
            <person name="Carrere S."/>
            <person name="Mayjonade B."/>
            <person name="Legrand L."/>
            <person name="Gill N."/>
            <person name="Kane N.C."/>
            <person name="Bowers J.E."/>
            <person name="Hubner S."/>
            <person name="Bellec A."/>
            <person name="Berard A."/>
            <person name="Berges H."/>
            <person name="Blanchet N."/>
            <person name="Boniface M.C."/>
            <person name="Brunel D."/>
            <person name="Catrice O."/>
            <person name="Chaidir N."/>
            <person name="Claudel C."/>
            <person name="Donnadieu C."/>
            <person name="Faraut T."/>
            <person name="Fievet G."/>
            <person name="Helmstetter N."/>
            <person name="King M."/>
            <person name="Knapp S.J."/>
            <person name="Lai Z."/>
            <person name="Le Paslier M.C."/>
            <person name="Lippi Y."/>
            <person name="Lorenzon L."/>
            <person name="Mandel J.R."/>
            <person name="Marage G."/>
            <person name="Marchand G."/>
            <person name="Marquand E."/>
            <person name="Bret-Mestries E."/>
            <person name="Morien E."/>
            <person name="Nambeesan S."/>
            <person name="Nguyen T."/>
            <person name="Pegot-Espagnet P."/>
            <person name="Pouilly N."/>
            <person name="Raftis F."/>
            <person name="Sallet E."/>
            <person name="Schiex T."/>
            <person name="Thomas J."/>
            <person name="Vandecasteele C."/>
            <person name="Vares D."/>
            <person name="Vear F."/>
            <person name="Vautrin S."/>
            <person name="Crespi M."/>
            <person name="Mangin B."/>
            <person name="Burke J.M."/>
            <person name="Salse J."/>
            <person name="Munos S."/>
            <person name="Vincourt P."/>
            <person name="Rieseberg L.H."/>
            <person name="Langlade N.B."/>
        </authorList>
    </citation>
    <scope>NUCLEOTIDE SEQUENCE [LARGE SCALE GENOMIC DNA]</scope>
    <source>
        <strain evidence="2">cv. SF193</strain>
    </source>
</reference>
<protein>
    <submittedName>
        <fullName evidence="1">Uncharacterized protein</fullName>
    </submittedName>
</protein>
<sequence length="104" mass="12191">MGFGFLATLAGLTWLYFGIKKRNLVKLRQKMFQRNGGLLLQRRELFRREPFRPEPVPTFIQLCIFLISGAVPDILAKTKDDQYRFWPAEGYPFSPGKCYTQSWI</sequence>